<dbReference type="STRING" id="578458.D8QKH4"/>
<dbReference type="RefSeq" id="XP_003026504.1">
    <property type="nucleotide sequence ID" value="XM_003026458.1"/>
</dbReference>
<dbReference type="GeneID" id="9593221"/>
<feature type="compositionally biased region" description="Polar residues" evidence="2">
    <location>
        <begin position="306"/>
        <end position="316"/>
    </location>
</feature>
<dbReference type="AlphaFoldDB" id="D8QKH4"/>
<protein>
    <recommendedName>
        <fullName evidence="3">J domain-containing protein</fullName>
    </recommendedName>
</protein>
<feature type="compositionally biased region" description="Basic residues" evidence="2">
    <location>
        <begin position="141"/>
        <end position="151"/>
    </location>
</feature>
<evidence type="ECO:0000313" key="4">
    <source>
        <dbReference type="EMBL" id="EFI91601.1"/>
    </source>
</evidence>
<dbReference type="KEGG" id="scm:SCHCO_02558189"/>
<dbReference type="InterPro" id="IPR001623">
    <property type="entry name" value="DnaJ_domain"/>
</dbReference>
<dbReference type="GO" id="GO:0051082">
    <property type="term" value="F:unfolded protein binding"/>
    <property type="evidence" value="ECO:0007669"/>
    <property type="project" value="TreeGrafter"/>
</dbReference>
<keyword evidence="5" id="KW-1185">Reference proteome</keyword>
<dbReference type="Gene3D" id="1.10.287.110">
    <property type="entry name" value="DnaJ domain"/>
    <property type="match status" value="1"/>
</dbReference>
<dbReference type="VEuPathDB" id="FungiDB:SCHCODRAFT_02558189"/>
<evidence type="ECO:0000256" key="2">
    <source>
        <dbReference type="SAM" id="MobiDB-lite"/>
    </source>
</evidence>
<evidence type="ECO:0000259" key="3">
    <source>
        <dbReference type="PROSITE" id="PS50076"/>
    </source>
</evidence>
<dbReference type="GO" id="GO:0005737">
    <property type="term" value="C:cytoplasm"/>
    <property type="evidence" value="ECO:0007669"/>
    <property type="project" value="TreeGrafter"/>
</dbReference>
<feature type="non-terminal residue" evidence="4">
    <location>
        <position position="316"/>
    </location>
</feature>
<gene>
    <name evidence="4" type="ORF">SCHCODRAFT_114345</name>
</gene>
<feature type="region of interest" description="Disordered" evidence="2">
    <location>
        <begin position="141"/>
        <end position="237"/>
    </location>
</feature>
<dbReference type="eggNOG" id="KOG0715">
    <property type="taxonomic scope" value="Eukaryota"/>
</dbReference>
<dbReference type="GO" id="GO:0042026">
    <property type="term" value="P:protein refolding"/>
    <property type="evidence" value="ECO:0007669"/>
    <property type="project" value="TreeGrafter"/>
</dbReference>
<dbReference type="OMA" id="ATHAWEG"/>
<dbReference type="OrthoDB" id="445556at2759"/>
<dbReference type="InterPro" id="IPR036869">
    <property type="entry name" value="J_dom_sf"/>
</dbReference>
<dbReference type="Pfam" id="PF00226">
    <property type="entry name" value="DnaJ"/>
    <property type="match status" value="1"/>
</dbReference>
<sequence>MEQQFSRTGDPEGLIACLDEFFTLEYTLKHGRALHTSACRADHYSTLGIPRTATKAQIKSHFYKLSKQHHPDVSKDPNSKQAFARVSEAYSVLGDDRQRYAAMLSAGRMSSDPSLLPSSPSAPPTCTALNRRLYDRTLGHRHATASHHPSRDRRPPASQSYNAEWSFDPHRRAPGATHAWERRRPRPDYTQQQQHEPQRPNMGSQRPPPGHYQPTGFYQPNNHQPFGGSTARQAAYSARMESVERELNRVQRVSSVGRAATVTSVVFIALYLLSFTRVSNDSEGDFYAPSTVSEEQDSGRAKRGSSDAQSISGHPT</sequence>
<evidence type="ECO:0000313" key="5">
    <source>
        <dbReference type="Proteomes" id="UP000007431"/>
    </source>
</evidence>
<dbReference type="PANTHER" id="PTHR43096:SF52">
    <property type="entry name" value="DNAJ HOMOLOG 1, MITOCHONDRIAL-RELATED"/>
    <property type="match status" value="1"/>
</dbReference>
<accession>D8QKH4</accession>
<reference evidence="4 5" key="1">
    <citation type="journal article" date="2010" name="Nat. Biotechnol.">
        <title>Genome sequence of the model mushroom Schizophyllum commune.</title>
        <authorList>
            <person name="Ohm R.A."/>
            <person name="de Jong J.F."/>
            <person name="Lugones L.G."/>
            <person name="Aerts A."/>
            <person name="Kothe E."/>
            <person name="Stajich J.E."/>
            <person name="de Vries R.P."/>
            <person name="Record E."/>
            <person name="Levasseur A."/>
            <person name="Baker S.E."/>
            <person name="Bartholomew K.A."/>
            <person name="Coutinho P.M."/>
            <person name="Erdmann S."/>
            <person name="Fowler T.J."/>
            <person name="Gathman A.C."/>
            <person name="Lombard V."/>
            <person name="Henrissat B."/>
            <person name="Knabe N."/>
            <person name="Kuees U."/>
            <person name="Lilly W.W."/>
            <person name="Lindquist E."/>
            <person name="Lucas S."/>
            <person name="Magnuson J.K."/>
            <person name="Piumi F."/>
            <person name="Raudaskoski M."/>
            <person name="Salamov A."/>
            <person name="Schmutz J."/>
            <person name="Schwarze F.W.M.R."/>
            <person name="vanKuyk P.A."/>
            <person name="Horton J.S."/>
            <person name="Grigoriev I.V."/>
            <person name="Woesten H.A.B."/>
        </authorList>
    </citation>
    <scope>NUCLEOTIDE SEQUENCE [LARGE SCALE GENOMIC DNA]</scope>
    <source>
        <strain evidence="5">H4-8 / FGSC 9210</strain>
    </source>
</reference>
<dbReference type="Proteomes" id="UP000007431">
    <property type="component" value="Unassembled WGS sequence"/>
</dbReference>
<dbReference type="PROSITE" id="PS50076">
    <property type="entry name" value="DNAJ_2"/>
    <property type="match status" value="1"/>
</dbReference>
<proteinExistence type="predicted"/>
<dbReference type="InParanoid" id="D8QKH4"/>
<dbReference type="SUPFAM" id="SSF46565">
    <property type="entry name" value="Chaperone J-domain"/>
    <property type="match status" value="1"/>
</dbReference>
<feature type="region of interest" description="Disordered" evidence="2">
    <location>
        <begin position="281"/>
        <end position="316"/>
    </location>
</feature>
<dbReference type="HOGENOM" id="CLU_880429_0_0_1"/>
<evidence type="ECO:0000256" key="1">
    <source>
        <dbReference type="ARBA" id="ARBA00023186"/>
    </source>
</evidence>
<dbReference type="PANTHER" id="PTHR43096">
    <property type="entry name" value="DNAJ HOMOLOG 1, MITOCHONDRIAL-RELATED"/>
    <property type="match status" value="1"/>
</dbReference>
<dbReference type="SMART" id="SM00271">
    <property type="entry name" value="DnaJ"/>
    <property type="match status" value="1"/>
</dbReference>
<name>D8QKH4_SCHCM</name>
<feature type="domain" description="J" evidence="3">
    <location>
        <begin position="42"/>
        <end position="138"/>
    </location>
</feature>
<dbReference type="CDD" id="cd06257">
    <property type="entry name" value="DnaJ"/>
    <property type="match status" value="1"/>
</dbReference>
<dbReference type="EMBL" id="GL377316">
    <property type="protein sequence ID" value="EFI91601.1"/>
    <property type="molecule type" value="Genomic_DNA"/>
</dbReference>
<keyword evidence="1" id="KW-0143">Chaperone</keyword>
<dbReference type="PRINTS" id="PR00625">
    <property type="entry name" value="JDOMAIN"/>
</dbReference>
<organism evidence="5">
    <name type="scientific">Schizophyllum commune (strain H4-8 / FGSC 9210)</name>
    <name type="common">Split gill fungus</name>
    <dbReference type="NCBI Taxonomy" id="578458"/>
    <lineage>
        <taxon>Eukaryota</taxon>
        <taxon>Fungi</taxon>
        <taxon>Dikarya</taxon>
        <taxon>Basidiomycota</taxon>
        <taxon>Agaricomycotina</taxon>
        <taxon>Agaricomycetes</taxon>
        <taxon>Agaricomycetidae</taxon>
        <taxon>Agaricales</taxon>
        <taxon>Schizophyllaceae</taxon>
        <taxon>Schizophyllum</taxon>
    </lineage>
</organism>